<proteinExistence type="predicted"/>
<feature type="compositionally biased region" description="Polar residues" evidence="1">
    <location>
        <begin position="278"/>
        <end position="290"/>
    </location>
</feature>
<gene>
    <name evidence="2" type="ORF">DUNSADRAFT_1175</name>
</gene>
<dbReference type="Proteomes" id="UP000815325">
    <property type="component" value="Unassembled WGS sequence"/>
</dbReference>
<comment type="caution">
    <text evidence="2">The sequence shown here is derived from an EMBL/GenBank/DDBJ whole genome shotgun (WGS) entry which is preliminary data.</text>
</comment>
<evidence type="ECO:0000313" key="2">
    <source>
        <dbReference type="EMBL" id="KAF5839302.1"/>
    </source>
</evidence>
<evidence type="ECO:0000256" key="1">
    <source>
        <dbReference type="SAM" id="MobiDB-lite"/>
    </source>
</evidence>
<name>A0ABQ7GXG5_DUNSA</name>
<dbReference type="EMBL" id="MU069548">
    <property type="protein sequence ID" value="KAF5839302.1"/>
    <property type="molecule type" value="Genomic_DNA"/>
</dbReference>
<reference evidence="2" key="1">
    <citation type="submission" date="2017-08" db="EMBL/GenBank/DDBJ databases">
        <authorList>
            <person name="Polle J.E."/>
            <person name="Barry K."/>
            <person name="Cushman J."/>
            <person name="Schmutz J."/>
            <person name="Tran D."/>
            <person name="Hathwaick L.T."/>
            <person name="Yim W.C."/>
            <person name="Jenkins J."/>
            <person name="Mckie-Krisberg Z.M."/>
            <person name="Prochnik S."/>
            <person name="Lindquist E."/>
            <person name="Dockter R.B."/>
            <person name="Adam C."/>
            <person name="Molina H."/>
            <person name="Bunkerborg J."/>
            <person name="Jin E."/>
            <person name="Buchheim M."/>
            <person name="Magnuson J."/>
        </authorList>
    </citation>
    <scope>NUCLEOTIDE SEQUENCE</scope>
    <source>
        <strain evidence="2">CCAP 19/18</strain>
    </source>
</reference>
<keyword evidence="3" id="KW-1185">Reference proteome</keyword>
<protein>
    <submittedName>
        <fullName evidence="2">Uncharacterized protein</fullName>
    </submittedName>
</protein>
<feature type="region of interest" description="Disordered" evidence="1">
    <location>
        <begin position="259"/>
        <end position="298"/>
    </location>
</feature>
<accession>A0ABQ7GXG5</accession>
<evidence type="ECO:0000313" key="3">
    <source>
        <dbReference type="Proteomes" id="UP000815325"/>
    </source>
</evidence>
<feature type="compositionally biased region" description="Polar residues" evidence="1">
    <location>
        <begin position="260"/>
        <end position="270"/>
    </location>
</feature>
<sequence length="309" mass="34586">MAPTTTSIAWCKHYNASEIPPELHNLRMSRGINVFFVPDNLRFLSPQTTYITALSVPEFLGRPDLPLLITEDDVIFTLDFNAKLSDLTKQMLFAAKGRPYLATLYSPSHKVKSAHEVLDLFKKATLMGKHTPRPCQMEGKCPRSVRAFRSPNAYSYASLGMFYSPLVAQNLKKHFIQVYFGAYATDRYSPDVLINVFCRYRFFCSRSKHCELFGAVPSMIEHTGAYSAIQGGGNRRFHTTANFPFDVAYPDVQPLPPLNLSRNATDSSAPGQPEHQAASRSAQIKSTPSQPRERGLSGRPLAVKLYSLL</sequence>
<organism evidence="2 3">
    <name type="scientific">Dunaliella salina</name>
    <name type="common">Green alga</name>
    <name type="synonym">Protococcus salinus</name>
    <dbReference type="NCBI Taxonomy" id="3046"/>
    <lineage>
        <taxon>Eukaryota</taxon>
        <taxon>Viridiplantae</taxon>
        <taxon>Chlorophyta</taxon>
        <taxon>core chlorophytes</taxon>
        <taxon>Chlorophyceae</taxon>
        <taxon>CS clade</taxon>
        <taxon>Chlamydomonadales</taxon>
        <taxon>Dunaliellaceae</taxon>
        <taxon>Dunaliella</taxon>
    </lineage>
</organism>